<dbReference type="AlphaFoldDB" id="E7G8Z3"/>
<gene>
    <name evidence="1" type="ORF">HMPREF9488_01231</name>
</gene>
<evidence type="ECO:0000313" key="2">
    <source>
        <dbReference type="Proteomes" id="UP000003157"/>
    </source>
</evidence>
<evidence type="ECO:0000313" key="1">
    <source>
        <dbReference type="EMBL" id="EFW05434.1"/>
    </source>
</evidence>
<sequence length="77" mass="8753">MTIVFIQDNILSTTVKRRVVYYKLHREFLGGGKEQVEINEDGLGVLLVNNEPITDVPVTVLEYVGTRRGYNCEIIVN</sequence>
<dbReference type="EMBL" id="ADKX01000023">
    <property type="protein sequence ID" value="EFW05434.1"/>
    <property type="molecule type" value="Genomic_DNA"/>
</dbReference>
<proteinExistence type="predicted"/>
<organism evidence="1 2">
    <name type="scientific">Coprobacillus cateniformis</name>
    <dbReference type="NCBI Taxonomy" id="100884"/>
    <lineage>
        <taxon>Bacteria</taxon>
        <taxon>Bacillati</taxon>
        <taxon>Bacillota</taxon>
        <taxon>Erysipelotrichia</taxon>
        <taxon>Erysipelotrichales</taxon>
        <taxon>Coprobacillaceae</taxon>
        <taxon>Coprobacillus</taxon>
    </lineage>
</organism>
<accession>E7G8Z3</accession>
<comment type="caution">
    <text evidence="1">The sequence shown here is derived from an EMBL/GenBank/DDBJ whole genome shotgun (WGS) entry which is preliminary data.</text>
</comment>
<dbReference type="Proteomes" id="UP000003157">
    <property type="component" value="Unassembled WGS sequence"/>
</dbReference>
<reference evidence="1 2" key="1">
    <citation type="submission" date="2010-12" db="EMBL/GenBank/DDBJ databases">
        <title>The Genome Sequence of Coprobacillus sp. strain 29_1.</title>
        <authorList>
            <consortium name="The Broad Institute Genome Sequencing Platform"/>
            <person name="Earl A."/>
            <person name="Ward D."/>
            <person name="Feldgarden M."/>
            <person name="Gevers D."/>
            <person name="Daigneault M."/>
            <person name="Sibley C.D."/>
            <person name="White A."/>
            <person name="Strauss J."/>
            <person name="Allen-Vercoe E."/>
            <person name="Young S.K."/>
            <person name="Zeng Q."/>
            <person name="Gargeya S."/>
            <person name="Fitzgerald M."/>
            <person name="Haas B."/>
            <person name="Abouelleil A."/>
            <person name="Alvarado L."/>
            <person name="Arachchi H.M."/>
            <person name="Berlin A."/>
            <person name="Brown A."/>
            <person name="Chapman S.B."/>
            <person name="Chen Z."/>
            <person name="Dunbar C."/>
            <person name="Freedman E."/>
            <person name="Gearin G."/>
            <person name="Gellesch M."/>
            <person name="Goldberg J."/>
            <person name="Griggs A."/>
            <person name="Gujja S."/>
            <person name="Heilman E."/>
            <person name="Heiman D."/>
            <person name="Howarth C."/>
            <person name="Larson L."/>
            <person name="Lui A."/>
            <person name="MacDonald P.J.P."/>
            <person name="Mehta T."/>
            <person name="Montmayeur A."/>
            <person name="Murphy C."/>
            <person name="Neiman D."/>
            <person name="Pearson M."/>
            <person name="Priest M."/>
            <person name="Roberts A."/>
            <person name="Saif S."/>
            <person name="Shea T."/>
            <person name="Shenoy N."/>
            <person name="Sisk P."/>
            <person name="Stolte C."/>
            <person name="Sykes S."/>
            <person name="White J."/>
            <person name="Yandava C."/>
            <person name="Nusbaum C."/>
            <person name="Birren B."/>
        </authorList>
    </citation>
    <scope>NUCLEOTIDE SEQUENCE [LARGE SCALE GENOMIC DNA]</scope>
    <source>
        <strain evidence="1 2">29_1</strain>
    </source>
</reference>
<keyword evidence="2" id="KW-1185">Reference proteome</keyword>
<dbReference type="HOGENOM" id="CLU_2632083_0_0_9"/>
<dbReference type="eggNOG" id="ENOG502ZXTJ">
    <property type="taxonomic scope" value="Bacteria"/>
</dbReference>
<name>E7G8Z3_9FIRM</name>
<protein>
    <submittedName>
        <fullName evidence="1">Uncharacterized protein</fullName>
    </submittedName>
</protein>